<gene>
    <name evidence="1" type="ORF">PYW08_004585</name>
</gene>
<evidence type="ECO:0000313" key="2">
    <source>
        <dbReference type="Proteomes" id="UP001231649"/>
    </source>
</evidence>
<accession>A0ACC2QPV6</accession>
<proteinExistence type="predicted"/>
<dbReference type="EMBL" id="CM056792">
    <property type="protein sequence ID" value="KAJ8722183.1"/>
    <property type="molecule type" value="Genomic_DNA"/>
</dbReference>
<comment type="caution">
    <text evidence="1">The sequence shown here is derived from an EMBL/GenBank/DDBJ whole genome shotgun (WGS) entry which is preliminary data.</text>
</comment>
<keyword evidence="2" id="KW-1185">Reference proteome</keyword>
<organism evidence="1 2">
    <name type="scientific">Mythimna loreyi</name>
    <dbReference type="NCBI Taxonomy" id="667449"/>
    <lineage>
        <taxon>Eukaryota</taxon>
        <taxon>Metazoa</taxon>
        <taxon>Ecdysozoa</taxon>
        <taxon>Arthropoda</taxon>
        <taxon>Hexapoda</taxon>
        <taxon>Insecta</taxon>
        <taxon>Pterygota</taxon>
        <taxon>Neoptera</taxon>
        <taxon>Endopterygota</taxon>
        <taxon>Lepidoptera</taxon>
        <taxon>Glossata</taxon>
        <taxon>Ditrysia</taxon>
        <taxon>Noctuoidea</taxon>
        <taxon>Noctuidae</taxon>
        <taxon>Noctuinae</taxon>
        <taxon>Hadenini</taxon>
        <taxon>Mythimna</taxon>
    </lineage>
</organism>
<name>A0ACC2QPV6_9NEOP</name>
<dbReference type="Proteomes" id="UP001231649">
    <property type="component" value="Chromosome 16"/>
</dbReference>
<evidence type="ECO:0000313" key="1">
    <source>
        <dbReference type="EMBL" id="KAJ8722183.1"/>
    </source>
</evidence>
<sequence length="619" mass="71235">MKYLLILIVGLCASTAIGNLTDFFNPKYEDQRIEMIVDIVTTNFKKNGWDTILCVGNLPNEFYNKIKHVSYTFVVMNLNDPEDCYIEDVVPYHSNIIIINCQDFEEYEEHVQKLVTSPYWHPLSNILIYYHKKENTEVMARIFFSLWYHKAINVILVQYDDEQQILLVSDYTPYVNEKYIIQPDNKFGCWTARNLGMPVRGFEQDLVCVEKCHNITVTSKLRTNHLGTCLGFNTNAVSYSALNDLRNLNLFIDRSKDLFGFAFTGYIIEVSPFALIDDLGNGSYKLGARDGKIWNTMAELMNFTIDLSLTENVMKKPFNFEVNIEQIFAFSRRRGDLCLFPIYQFDHKNQKQSTHSDRDGQAFTSQFSLSHFVGNLSGRSFVSVTSNQSVYSASRPWSRVSRRRWNDSTLKNPLEASKTAWPVAHKESIFQPEFPITTDLIQKDFQIEETIAKGAFGEVYKVKKISEDKEYALKVLSKSQIVKESAVRQVKEEARIQAACGHHSFIAGAVARWQTKKRLYIVSEYIPGGELLALLEKYGKLPEELVKIFVAEIAIALDFLHNAGVIYRDLKPENILLDSDCHIRLIDFGLSKWLSIGSRTTTLCGTLKYMVWELTRFII</sequence>
<protein>
    <submittedName>
        <fullName evidence="1">Uncharacterized protein</fullName>
    </submittedName>
</protein>
<reference evidence="1" key="1">
    <citation type="submission" date="2023-03" db="EMBL/GenBank/DDBJ databases">
        <title>Chromosome-level genomes of two armyworms, Mythimna separata and Mythimna loreyi, provide insights into the biosynthesis and reception of sex pheromones.</title>
        <authorList>
            <person name="Zhao H."/>
        </authorList>
    </citation>
    <scope>NUCLEOTIDE SEQUENCE</scope>
    <source>
        <strain evidence="1">BeijingLab</strain>
    </source>
</reference>